<proteinExistence type="predicted"/>
<feature type="region of interest" description="Disordered" evidence="1">
    <location>
        <begin position="189"/>
        <end position="236"/>
    </location>
</feature>
<accession>A0ABD3GTT8</accession>
<keyword evidence="3" id="KW-1185">Reference proteome</keyword>
<evidence type="ECO:0000256" key="1">
    <source>
        <dbReference type="SAM" id="MobiDB-lite"/>
    </source>
</evidence>
<evidence type="ECO:0000313" key="3">
    <source>
        <dbReference type="Proteomes" id="UP001633002"/>
    </source>
</evidence>
<evidence type="ECO:0000313" key="2">
    <source>
        <dbReference type="EMBL" id="KAL3682665.1"/>
    </source>
</evidence>
<organism evidence="2 3">
    <name type="scientific">Riccia sorocarpa</name>
    <dbReference type="NCBI Taxonomy" id="122646"/>
    <lineage>
        <taxon>Eukaryota</taxon>
        <taxon>Viridiplantae</taxon>
        <taxon>Streptophyta</taxon>
        <taxon>Embryophyta</taxon>
        <taxon>Marchantiophyta</taxon>
        <taxon>Marchantiopsida</taxon>
        <taxon>Marchantiidae</taxon>
        <taxon>Marchantiales</taxon>
        <taxon>Ricciaceae</taxon>
        <taxon>Riccia</taxon>
    </lineage>
</organism>
<dbReference type="EMBL" id="JBJQOH010000006">
    <property type="protein sequence ID" value="KAL3682665.1"/>
    <property type="molecule type" value="Genomic_DNA"/>
</dbReference>
<feature type="compositionally biased region" description="Basic and acidic residues" evidence="1">
    <location>
        <begin position="72"/>
        <end position="97"/>
    </location>
</feature>
<reference evidence="2 3" key="1">
    <citation type="submission" date="2024-09" db="EMBL/GenBank/DDBJ databases">
        <title>Chromosome-scale assembly of Riccia sorocarpa.</title>
        <authorList>
            <person name="Paukszto L."/>
        </authorList>
    </citation>
    <scope>NUCLEOTIDE SEQUENCE [LARGE SCALE GENOMIC DNA]</scope>
    <source>
        <strain evidence="2">LP-2024</strain>
        <tissue evidence="2">Aerial parts of the thallus</tissue>
    </source>
</reference>
<feature type="compositionally biased region" description="Low complexity" evidence="1">
    <location>
        <begin position="35"/>
        <end position="46"/>
    </location>
</feature>
<dbReference type="Proteomes" id="UP001633002">
    <property type="component" value="Unassembled WGS sequence"/>
</dbReference>
<feature type="region of interest" description="Disordered" evidence="1">
    <location>
        <begin position="22"/>
        <end position="171"/>
    </location>
</feature>
<comment type="caution">
    <text evidence="2">The sequence shown here is derived from an EMBL/GenBank/DDBJ whole genome shotgun (WGS) entry which is preliminary data.</text>
</comment>
<name>A0ABD3GTT8_9MARC</name>
<sequence length="246" mass="26880">MGDKSGVTPMDRVRRSLEAARERVLGGNVNQKVLSFSPSGSTSSTARESKEADLPAQNGLNNTSSQSSEQRQQSEREEVNIIEANRELPLDLEKEDFPPLVGGAMMTPKTIHGESQDSQSSKTGNSGGEIRDNGKTPDDLIKSGEGTMISVPQTENKDQELSQEEPGLQGRELALVVRSPAKWSDVLEEEMVEHSTRGLKGRPMDPDGTPDKGNNSKRRILGGQPPPHQRVESFSQLLPVRLEWGE</sequence>
<gene>
    <name evidence="2" type="ORF">R1sor_000687</name>
</gene>
<feature type="compositionally biased region" description="Basic and acidic residues" evidence="1">
    <location>
        <begin position="129"/>
        <end position="142"/>
    </location>
</feature>
<dbReference type="AlphaFoldDB" id="A0ABD3GTT8"/>
<protein>
    <submittedName>
        <fullName evidence="2">Uncharacterized protein</fullName>
    </submittedName>
</protein>